<dbReference type="Pfam" id="PF13279">
    <property type="entry name" value="4HBT_2"/>
    <property type="match status" value="1"/>
</dbReference>
<dbReference type="SUPFAM" id="SSF54637">
    <property type="entry name" value="Thioesterase/thiol ester dehydrase-isomerase"/>
    <property type="match status" value="1"/>
</dbReference>
<accession>A0AAV8UZG6</accession>
<dbReference type="AlphaFoldDB" id="A0AAV8UZG6"/>
<dbReference type="CDD" id="cd00586">
    <property type="entry name" value="4HBT"/>
    <property type="match status" value="1"/>
</dbReference>
<name>A0AAV8UZG6_9RHOD</name>
<dbReference type="EMBL" id="JAMWBK010000003">
    <property type="protein sequence ID" value="KAJ8906991.1"/>
    <property type="molecule type" value="Genomic_DNA"/>
</dbReference>
<evidence type="ECO:0000313" key="3">
    <source>
        <dbReference type="Proteomes" id="UP001157974"/>
    </source>
</evidence>
<evidence type="ECO:0008006" key="4">
    <source>
        <dbReference type="Google" id="ProtNLM"/>
    </source>
</evidence>
<proteinExistence type="predicted"/>
<dbReference type="InterPro" id="IPR050563">
    <property type="entry name" value="4-hydroxybenzoyl-CoA_TE"/>
</dbReference>
<dbReference type="GO" id="GO:0047617">
    <property type="term" value="F:fatty acyl-CoA hydrolase activity"/>
    <property type="evidence" value="ECO:0007669"/>
    <property type="project" value="TreeGrafter"/>
</dbReference>
<protein>
    <recommendedName>
        <fullName evidence="4">Thioesterase domain-containing protein</fullName>
    </recommendedName>
</protein>
<dbReference type="InterPro" id="IPR029069">
    <property type="entry name" value="HotDog_dom_sf"/>
</dbReference>
<reference evidence="2 3" key="1">
    <citation type="journal article" date="2023" name="Nat. Commun.">
        <title>Origin of minicircular mitochondrial genomes in red algae.</title>
        <authorList>
            <person name="Lee Y."/>
            <person name="Cho C.H."/>
            <person name="Lee Y.M."/>
            <person name="Park S.I."/>
            <person name="Yang J.H."/>
            <person name="West J.A."/>
            <person name="Bhattacharya D."/>
            <person name="Yoon H.S."/>
        </authorList>
    </citation>
    <scope>NUCLEOTIDE SEQUENCE [LARGE SCALE GENOMIC DNA]</scope>
    <source>
        <strain evidence="2 3">CCMP1338</strain>
        <tissue evidence="2">Whole cell</tissue>
    </source>
</reference>
<dbReference type="Proteomes" id="UP001157974">
    <property type="component" value="Unassembled WGS sequence"/>
</dbReference>
<comment type="caution">
    <text evidence="2">The sequence shown here is derived from an EMBL/GenBank/DDBJ whole genome shotgun (WGS) entry which is preliminary data.</text>
</comment>
<evidence type="ECO:0000313" key="2">
    <source>
        <dbReference type="EMBL" id="KAJ8906991.1"/>
    </source>
</evidence>
<dbReference type="PANTHER" id="PTHR31793">
    <property type="entry name" value="4-HYDROXYBENZOYL-COA THIOESTERASE FAMILY MEMBER"/>
    <property type="match status" value="1"/>
</dbReference>
<keyword evidence="3" id="KW-1185">Reference proteome</keyword>
<keyword evidence="1" id="KW-0378">Hydrolase</keyword>
<organism evidence="2 3">
    <name type="scientific">Rhodosorus marinus</name>
    <dbReference type="NCBI Taxonomy" id="101924"/>
    <lineage>
        <taxon>Eukaryota</taxon>
        <taxon>Rhodophyta</taxon>
        <taxon>Stylonematophyceae</taxon>
        <taxon>Stylonematales</taxon>
        <taxon>Stylonemataceae</taxon>
        <taxon>Rhodosorus</taxon>
    </lineage>
</organism>
<evidence type="ECO:0000256" key="1">
    <source>
        <dbReference type="ARBA" id="ARBA00022801"/>
    </source>
</evidence>
<sequence length="205" mass="23539">MAFVGAFGVIRGAAGRRAAIARRERRMQMSSGRSQEIVRDDGVLDAGEKGVEESTQGYFRMHKKIYPHDTDYSGSVWHGQYVRFFEEARILMLEECGVDYGRLVLEDFIELPVVEMEIKYHKPALMGDEAVVLLRFERKGRLRLRMFGELRRLKDNELLVTSSVTLAPIDMKTKIPVRKWPEHLTDASNRAASYGTWAVSNREEL</sequence>
<dbReference type="Gene3D" id="3.10.129.10">
    <property type="entry name" value="Hotdog Thioesterase"/>
    <property type="match status" value="1"/>
</dbReference>
<dbReference type="PANTHER" id="PTHR31793:SF37">
    <property type="entry name" value="ACYL-COA THIOESTER HYDROLASE YBGC"/>
    <property type="match status" value="1"/>
</dbReference>
<gene>
    <name evidence="2" type="ORF">NDN08_003474</name>
</gene>